<sequence>MAAITPPKPTEDYKRLQLIEQKVIACVKIAAQVTDHFSRVGRTAELAGSVQQLCASFMTTIAEALQLVREGAEAAAGGEHRLELHAYHSMARAHINTEKLQVMRMHLEAMQEELEAAGALGAGEGGAGASGGEAGGAAGPEGPADGVGPAGEGQGVAGAAGQPLALANGHAGPGGEGGGAVGGGGVAAMEE</sequence>
<evidence type="ECO:0000256" key="3">
    <source>
        <dbReference type="ARBA" id="ARBA00023242"/>
    </source>
</evidence>
<evidence type="ECO:0000256" key="4">
    <source>
        <dbReference type="SAM" id="MobiDB-lite"/>
    </source>
</evidence>
<dbReference type="InterPro" id="IPR019404">
    <property type="entry name" value="Mediator_Med11"/>
</dbReference>
<evidence type="ECO:0000256" key="1">
    <source>
        <dbReference type="ARBA" id="ARBA00004123"/>
    </source>
</evidence>
<feature type="compositionally biased region" description="Gly residues" evidence="4">
    <location>
        <begin position="148"/>
        <end position="158"/>
    </location>
</feature>
<reference evidence="5" key="1">
    <citation type="journal article" date="2020" name="bioRxiv">
        <title>Comparative genomics of Chlamydomonas.</title>
        <authorList>
            <person name="Craig R.J."/>
            <person name="Hasan A.R."/>
            <person name="Ness R.W."/>
            <person name="Keightley P.D."/>
        </authorList>
    </citation>
    <scope>NUCLEOTIDE SEQUENCE</scope>
    <source>
        <strain evidence="5">CCAP 11/70</strain>
    </source>
</reference>
<accession>A0A835YEQ2</accession>
<evidence type="ECO:0000313" key="6">
    <source>
        <dbReference type="Proteomes" id="UP000612055"/>
    </source>
</evidence>
<dbReference type="GO" id="GO:0016592">
    <property type="term" value="C:mediator complex"/>
    <property type="evidence" value="ECO:0007669"/>
    <property type="project" value="InterPro"/>
</dbReference>
<dbReference type="GO" id="GO:0006357">
    <property type="term" value="P:regulation of transcription by RNA polymerase II"/>
    <property type="evidence" value="ECO:0007669"/>
    <property type="project" value="InterPro"/>
</dbReference>
<organism evidence="5 6">
    <name type="scientific">Edaphochlamys debaryana</name>
    <dbReference type="NCBI Taxonomy" id="47281"/>
    <lineage>
        <taxon>Eukaryota</taxon>
        <taxon>Viridiplantae</taxon>
        <taxon>Chlorophyta</taxon>
        <taxon>core chlorophytes</taxon>
        <taxon>Chlorophyceae</taxon>
        <taxon>CS clade</taxon>
        <taxon>Chlamydomonadales</taxon>
        <taxon>Chlamydomonadales incertae sedis</taxon>
        <taxon>Edaphochlamys</taxon>
    </lineage>
</organism>
<evidence type="ECO:0000313" key="5">
    <source>
        <dbReference type="EMBL" id="KAG2501480.1"/>
    </source>
</evidence>
<evidence type="ECO:0008006" key="7">
    <source>
        <dbReference type="Google" id="ProtNLM"/>
    </source>
</evidence>
<dbReference type="AlphaFoldDB" id="A0A835YEQ2"/>
<dbReference type="Proteomes" id="UP000612055">
    <property type="component" value="Unassembled WGS sequence"/>
</dbReference>
<proteinExistence type="inferred from homology"/>
<comment type="subcellular location">
    <subcellularLocation>
        <location evidence="1">Nucleus</location>
    </subcellularLocation>
</comment>
<comment type="caution">
    <text evidence="5">The sequence shown here is derived from an EMBL/GenBank/DDBJ whole genome shotgun (WGS) entry which is preliminary data.</text>
</comment>
<name>A0A835YEQ2_9CHLO</name>
<comment type="similarity">
    <text evidence="2">Belongs to the Mediator complex subunit 11 family.</text>
</comment>
<feature type="region of interest" description="Disordered" evidence="4">
    <location>
        <begin position="121"/>
        <end position="191"/>
    </location>
</feature>
<dbReference type="OrthoDB" id="535764at2759"/>
<protein>
    <recommendedName>
        <fullName evidence="7">Mediator of RNA polymerase II transcription subunit 11</fullName>
    </recommendedName>
</protein>
<evidence type="ECO:0000256" key="2">
    <source>
        <dbReference type="ARBA" id="ARBA00008186"/>
    </source>
</evidence>
<feature type="compositionally biased region" description="Gly residues" evidence="4">
    <location>
        <begin position="121"/>
        <end position="139"/>
    </location>
</feature>
<dbReference type="EMBL" id="JAEHOE010000002">
    <property type="protein sequence ID" value="KAG2501480.1"/>
    <property type="molecule type" value="Genomic_DNA"/>
</dbReference>
<dbReference type="GO" id="GO:0003712">
    <property type="term" value="F:transcription coregulator activity"/>
    <property type="evidence" value="ECO:0007669"/>
    <property type="project" value="InterPro"/>
</dbReference>
<keyword evidence="6" id="KW-1185">Reference proteome</keyword>
<feature type="compositionally biased region" description="Low complexity" evidence="4">
    <location>
        <begin position="159"/>
        <end position="170"/>
    </location>
</feature>
<keyword evidence="3" id="KW-0539">Nucleus</keyword>
<gene>
    <name evidence="5" type="ORF">HYH03_001258</name>
</gene>
<feature type="compositionally biased region" description="Gly residues" evidence="4">
    <location>
        <begin position="171"/>
        <end position="191"/>
    </location>
</feature>
<dbReference type="PANTHER" id="PTHR22890">
    <property type="entry name" value="MEDIATOR OF RNA POLYMERASE II TRANSCRIPTION SUBUNIT 11"/>
    <property type="match status" value="1"/>
</dbReference>